<gene>
    <name evidence="2" type="ORF">BZG36_01575</name>
</gene>
<feature type="region of interest" description="Disordered" evidence="1">
    <location>
        <begin position="1"/>
        <end position="50"/>
    </location>
</feature>
<protein>
    <submittedName>
        <fullName evidence="2">Uncharacterized protein</fullName>
    </submittedName>
</protein>
<reference evidence="2 3" key="1">
    <citation type="journal article" date="2017" name="Mycologia">
        <title>Bifiguratus adelaidae, gen. et sp. nov., a new member of Mucoromycotina in endophytic and soil-dwelling habitats.</title>
        <authorList>
            <person name="Torres-Cruz T.J."/>
            <person name="Billingsley Tobias T.L."/>
            <person name="Almatruk M."/>
            <person name="Hesse C."/>
            <person name="Kuske C.R."/>
            <person name="Desiro A."/>
            <person name="Benucci G.M."/>
            <person name="Bonito G."/>
            <person name="Stajich J.E."/>
            <person name="Dunlap C."/>
            <person name="Arnold A.E."/>
            <person name="Porras-Alfaro A."/>
        </authorList>
    </citation>
    <scope>NUCLEOTIDE SEQUENCE [LARGE SCALE GENOMIC DNA]</scope>
    <source>
        <strain evidence="2 3">AZ0501</strain>
    </source>
</reference>
<evidence type="ECO:0000313" key="3">
    <source>
        <dbReference type="Proteomes" id="UP000242875"/>
    </source>
</evidence>
<feature type="compositionally biased region" description="Basic and acidic residues" evidence="1">
    <location>
        <begin position="32"/>
        <end position="42"/>
    </location>
</feature>
<accession>A0A261Y3Y4</accession>
<sequence length="808" mass="87902">MTDTERRLLERQRKKAEREESLRQAMAAMEEEANRKRAEKSKSPLPVRSVPLFEGPKVLSTRRRPAQSSTLANHMAIFGGAVQTNKHFAEEEKTKYQIGETNKTASSLATIDKEETAQVGNEQEQSDQVATVVLKNQEVIPIEKSNTLPASEVPTLADKVMEQSTEAHKEPIEKKEKAESIYASEDSPIQAQSPALPKQEVADIADPRVKASEAGYPFSDVESLSDLDEPQTGLPEVSKASLPYANITEETAGIEMLHDLDYPMDNEAKVSSDTTTVCEKSKPSLPEKPSSLKSLGTPSFVTAASAKESDATTPASSKPRDKGVQPPRWVSNATSKHLAEMERQKKEEEDRRKVFERIRGAKYGRPSSVPVESKYNSPVVLPTPKKPQNLSEPVQSPQVIKSKIEPSKIGVTARSGDDANLSILSKPTHLTSPQPSPQSRPSDSSQSPTDLAVSPKQGKVTESANPSISIAKKEHEVANPRIMPTVGTLSEFTIVPAKPLIMRKPTMEELNAKKYTGIKVQKPTPMPSTKPSPITFIGVSESTDNAEASQREAASESKFERYANNDEAMAKSLPLKDAPAIPVKPGRMPSVARSYISLAEKETNDSSWSADEDDVKAPLESAGRPADIFGPRLKRVPKRTSFDAGSRDNDEEVDSKVKETPITSVASHKSVQSSSYGGFALPGMASSKIPPSFDRYQRATHTDDEPTPPYLSASAAQQSSPRGLALPGLTRAGASTLRGPRPNPRSKSRSSGLSSPIKNFDRAPQEALPNKQLSESTLLPDTQKLSHPTKSRPRAQKSRRPPTKASTQ</sequence>
<feature type="compositionally biased region" description="Low complexity" evidence="1">
    <location>
        <begin position="664"/>
        <end position="675"/>
    </location>
</feature>
<feature type="compositionally biased region" description="Low complexity" evidence="1">
    <location>
        <begin position="283"/>
        <end position="295"/>
    </location>
</feature>
<feature type="compositionally biased region" description="Basic and acidic residues" evidence="1">
    <location>
        <begin position="163"/>
        <end position="179"/>
    </location>
</feature>
<feature type="region of interest" description="Disordered" evidence="1">
    <location>
        <begin position="163"/>
        <end position="244"/>
    </location>
</feature>
<feature type="compositionally biased region" description="Polar residues" evidence="1">
    <location>
        <begin position="386"/>
        <end position="399"/>
    </location>
</feature>
<organism evidence="2 3">
    <name type="scientific">Bifiguratus adelaidae</name>
    <dbReference type="NCBI Taxonomy" id="1938954"/>
    <lineage>
        <taxon>Eukaryota</taxon>
        <taxon>Fungi</taxon>
        <taxon>Fungi incertae sedis</taxon>
        <taxon>Mucoromycota</taxon>
        <taxon>Mucoromycotina</taxon>
        <taxon>Endogonomycetes</taxon>
        <taxon>Endogonales</taxon>
        <taxon>Endogonales incertae sedis</taxon>
        <taxon>Bifiguratus</taxon>
    </lineage>
</organism>
<evidence type="ECO:0000313" key="2">
    <source>
        <dbReference type="EMBL" id="OZJ05340.1"/>
    </source>
</evidence>
<feature type="compositionally biased region" description="Low complexity" evidence="1">
    <location>
        <begin position="437"/>
        <end position="448"/>
    </location>
</feature>
<feature type="compositionally biased region" description="Polar residues" evidence="1">
    <location>
        <begin position="771"/>
        <end position="786"/>
    </location>
</feature>
<dbReference type="AlphaFoldDB" id="A0A261Y3Y4"/>
<feature type="region of interest" description="Disordered" evidence="1">
    <location>
        <begin position="265"/>
        <end position="476"/>
    </location>
</feature>
<feature type="compositionally biased region" description="Basic residues" evidence="1">
    <location>
        <begin position="787"/>
        <end position="802"/>
    </location>
</feature>
<comment type="caution">
    <text evidence="2">The sequence shown here is derived from an EMBL/GenBank/DDBJ whole genome shotgun (WGS) entry which is preliminary data.</text>
</comment>
<dbReference type="EMBL" id="MVBO01000017">
    <property type="protein sequence ID" value="OZJ05340.1"/>
    <property type="molecule type" value="Genomic_DNA"/>
</dbReference>
<feature type="compositionally biased region" description="Basic and acidic residues" evidence="1">
    <location>
        <begin position="337"/>
        <end position="359"/>
    </location>
</feature>
<name>A0A261Y3Y4_9FUNG</name>
<feature type="region of interest" description="Disordered" evidence="1">
    <location>
        <begin position="600"/>
        <end position="808"/>
    </location>
</feature>
<feature type="compositionally biased region" description="Basic and acidic residues" evidence="1">
    <location>
        <begin position="1"/>
        <end position="22"/>
    </location>
</feature>
<feature type="compositionally biased region" description="Basic and acidic residues" evidence="1">
    <location>
        <begin position="695"/>
        <end position="704"/>
    </location>
</feature>
<keyword evidence="3" id="KW-1185">Reference proteome</keyword>
<evidence type="ECO:0000256" key="1">
    <source>
        <dbReference type="SAM" id="MobiDB-lite"/>
    </source>
</evidence>
<feature type="compositionally biased region" description="Polar residues" evidence="1">
    <location>
        <begin position="422"/>
        <end position="431"/>
    </location>
</feature>
<dbReference type="Proteomes" id="UP000242875">
    <property type="component" value="Unassembled WGS sequence"/>
</dbReference>
<proteinExistence type="predicted"/>